<accession>A0A9W6YCV0</accession>
<dbReference type="EMBL" id="BSXT01007753">
    <property type="protein sequence ID" value="GMF64190.1"/>
    <property type="molecule type" value="Genomic_DNA"/>
</dbReference>
<dbReference type="AlphaFoldDB" id="A0A9W6YCV0"/>
<reference evidence="2" key="1">
    <citation type="submission" date="2023-04" db="EMBL/GenBank/DDBJ databases">
        <title>Phytophthora fragariaefolia NBRC 109709.</title>
        <authorList>
            <person name="Ichikawa N."/>
            <person name="Sato H."/>
            <person name="Tonouchi N."/>
        </authorList>
    </citation>
    <scope>NUCLEOTIDE SEQUENCE</scope>
    <source>
        <strain evidence="2">NBRC 109709</strain>
    </source>
</reference>
<proteinExistence type="predicted"/>
<comment type="caution">
    <text evidence="2">The sequence shown here is derived from an EMBL/GenBank/DDBJ whole genome shotgun (WGS) entry which is preliminary data.</text>
</comment>
<name>A0A9W6YCV0_9STRA</name>
<dbReference type="Proteomes" id="UP001165121">
    <property type="component" value="Unassembled WGS sequence"/>
</dbReference>
<dbReference type="OrthoDB" id="141988at2759"/>
<protein>
    <submittedName>
        <fullName evidence="2">Unnamed protein product</fullName>
    </submittedName>
</protein>
<sequence length="168" mass="18435">MQEEFSLRQAKLHANVPRQMLRPAMKPTGGPEPMDLSSAMAAGPQQRRGPTNVRCFRCGNNRHYACECTAPVHAAKGRRDDTGYRHGQANKVRQPAGAGPPAGDAVEHVDNGHAVSKTAAPSESHSHCKKKDDKSSLVILKVNPKRESGLFVHWWIVVRPTTLIDCRT</sequence>
<evidence type="ECO:0000313" key="3">
    <source>
        <dbReference type="Proteomes" id="UP001165121"/>
    </source>
</evidence>
<feature type="region of interest" description="Disordered" evidence="1">
    <location>
        <begin position="76"/>
        <end position="104"/>
    </location>
</feature>
<keyword evidence="3" id="KW-1185">Reference proteome</keyword>
<organism evidence="2 3">
    <name type="scientific">Phytophthora fragariaefolia</name>
    <dbReference type="NCBI Taxonomy" id="1490495"/>
    <lineage>
        <taxon>Eukaryota</taxon>
        <taxon>Sar</taxon>
        <taxon>Stramenopiles</taxon>
        <taxon>Oomycota</taxon>
        <taxon>Peronosporomycetes</taxon>
        <taxon>Peronosporales</taxon>
        <taxon>Peronosporaceae</taxon>
        <taxon>Phytophthora</taxon>
    </lineage>
</organism>
<gene>
    <name evidence="2" type="ORF">Pfra01_002806900</name>
</gene>
<evidence type="ECO:0000256" key="1">
    <source>
        <dbReference type="SAM" id="MobiDB-lite"/>
    </source>
</evidence>
<evidence type="ECO:0000313" key="2">
    <source>
        <dbReference type="EMBL" id="GMF64190.1"/>
    </source>
</evidence>